<dbReference type="InterPro" id="IPR005182">
    <property type="entry name" value="YdbS-like_PH"/>
</dbReference>
<feature type="transmembrane region" description="Helical" evidence="2">
    <location>
        <begin position="57"/>
        <end position="79"/>
    </location>
</feature>
<feature type="transmembrane region" description="Helical" evidence="2">
    <location>
        <begin position="236"/>
        <end position="254"/>
    </location>
</feature>
<feature type="domain" description="YdbS-like PH" evidence="3">
    <location>
        <begin position="374"/>
        <end position="436"/>
    </location>
</feature>
<dbReference type="PIRSF" id="PIRSF026631">
    <property type="entry name" value="UCP026631"/>
    <property type="match status" value="1"/>
</dbReference>
<keyword evidence="2" id="KW-0472">Membrane</keyword>
<feature type="region of interest" description="Disordered" evidence="1">
    <location>
        <begin position="168"/>
        <end position="188"/>
    </location>
</feature>
<name>A0A1C0ARS3_9ACTN</name>
<evidence type="ECO:0000259" key="3">
    <source>
        <dbReference type="Pfam" id="PF03703"/>
    </source>
</evidence>
<evidence type="ECO:0000313" key="5">
    <source>
        <dbReference type="Proteomes" id="UP000093501"/>
    </source>
</evidence>
<dbReference type="EMBL" id="MBQD01000003">
    <property type="protein sequence ID" value="OCL37057.1"/>
    <property type="molecule type" value="Genomic_DNA"/>
</dbReference>
<keyword evidence="2" id="KW-1133">Transmembrane helix</keyword>
<reference evidence="5" key="1">
    <citation type="submission" date="2016-07" db="EMBL/GenBank/DDBJ databases">
        <authorList>
            <person name="Florea S."/>
            <person name="Webb J.S."/>
            <person name="Jaromczyk J."/>
            <person name="Schardl C.L."/>
        </authorList>
    </citation>
    <scope>NUCLEOTIDE SEQUENCE [LARGE SCALE GENOMIC DNA]</scope>
    <source>
        <strain evidence="5">IPBSL-7</strain>
    </source>
</reference>
<feature type="domain" description="YdbS-like PH" evidence="3">
    <location>
        <begin position="256"/>
        <end position="310"/>
    </location>
</feature>
<feature type="domain" description="YdbS-like PH" evidence="3">
    <location>
        <begin position="81"/>
        <end position="158"/>
    </location>
</feature>
<dbReference type="Proteomes" id="UP000093501">
    <property type="component" value="Unassembled WGS sequence"/>
</dbReference>
<dbReference type="PANTHER" id="PTHR34473">
    <property type="entry name" value="UPF0699 TRANSMEMBRANE PROTEIN YDBS"/>
    <property type="match status" value="1"/>
</dbReference>
<evidence type="ECO:0000256" key="1">
    <source>
        <dbReference type="SAM" id="MobiDB-lite"/>
    </source>
</evidence>
<evidence type="ECO:0000256" key="2">
    <source>
        <dbReference type="SAM" id="Phobius"/>
    </source>
</evidence>
<proteinExistence type="predicted"/>
<protein>
    <recommendedName>
        <fullName evidence="3">YdbS-like PH domain-containing protein</fullName>
    </recommendedName>
</protein>
<keyword evidence="5" id="KW-1185">Reference proteome</keyword>
<sequence length="460" mass="48745">MSLSPADPSAPAVVPARQVVEHPSPLTGVAHGGIALAAVVVFFVQELGDGGLKDLSGQAVVFGILAAAAVLLAGIYGLFAWRTTAFIVDDAEFRVERSFIWRSSSKVDYTKVQAVEIAQPLVARLLGLAKVHIDVGGAGGLNLAFLTRTRAEALREHLLARMARARALPPGPATAPGDTAPAGTPPLDQAEPPEVLVHAVTPATLLLGTAVSSPAAAALLVAGALLAASIWGGGSITSLGALLAFGGWAWSNVGRNWGFRMTRRGDTLRISRGFGSTTAQGLRPDRIQGVAVQQDLLQRITGLYRVTVTVLGFAESGDESNGAANSVVLPFGTWADVLTVLRAIWPELDLTRVQPVPQPDRARWLTPLAFEQHTWGVGDDVVVAHHGLIEHRLTIVPHRRMQSLSVHQGPLQRRLRLATVAVHTTDGPVSLRLYHLDAGIARRVFEDQLERGRAARAAVA</sequence>
<comment type="caution">
    <text evidence="4">The sequence shown here is derived from an EMBL/GenBank/DDBJ whole genome shotgun (WGS) entry which is preliminary data.</text>
</comment>
<dbReference type="RefSeq" id="WP_068749791.1">
    <property type="nucleotide sequence ID" value="NZ_MBQD01000003.1"/>
</dbReference>
<feature type="transmembrane region" description="Helical" evidence="2">
    <location>
        <begin position="205"/>
        <end position="230"/>
    </location>
</feature>
<feature type="compositionally biased region" description="Low complexity" evidence="1">
    <location>
        <begin position="168"/>
        <end position="187"/>
    </location>
</feature>
<organism evidence="4 5">
    <name type="scientific">Tessaracoccus lapidicaptus</name>
    <dbReference type="NCBI Taxonomy" id="1427523"/>
    <lineage>
        <taxon>Bacteria</taxon>
        <taxon>Bacillati</taxon>
        <taxon>Actinomycetota</taxon>
        <taxon>Actinomycetes</taxon>
        <taxon>Propionibacteriales</taxon>
        <taxon>Propionibacteriaceae</taxon>
        <taxon>Tessaracoccus</taxon>
    </lineage>
</organism>
<dbReference type="PANTHER" id="PTHR34473:SF2">
    <property type="entry name" value="UPF0699 TRANSMEMBRANE PROTEIN YDBT"/>
    <property type="match status" value="1"/>
</dbReference>
<dbReference type="AlphaFoldDB" id="A0A1C0ARS3"/>
<dbReference type="Pfam" id="PF03703">
    <property type="entry name" value="bPH_2"/>
    <property type="match status" value="3"/>
</dbReference>
<gene>
    <name evidence="4" type="ORF">BCR15_12430</name>
</gene>
<evidence type="ECO:0000313" key="4">
    <source>
        <dbReference type="EMBL" id="OCL37057.1"/>
    </source>
</evidence>
<accession>A0A1C0ARS3</accession>
<keyword evidence="2" id="KW-0812">Transmembrane</keyword>
<dbReference type="InterPro" id="IPR014529">
    <property type="entry name" value="UCP026631"/>
</dbReference>